<proteinExistence type="predicted"/>
<dbReference type="Proteomes" id="UP000064967">
    <property type="component" value="Chromosome"/>
</dbReference>
<feature type="transmembrane region" description="Helical" evidence="1">
    <location>
        <begin position="62"/>
        <end position="80"/>
    </location>
</feature>
<keyword evidence="1" id="KW-1133">Transmembrane helix</keyword>
<gene>
    <name evidence="2" type="ORF">AKJ09_02100</name>
</gene>
<reference evidence="2 3" key="1">
    <citation type="submission" date="2015-08" db="EMBL/GenBank/DDBJ databases">
        <authorList>
            <person name="Babu N.S."/>
            <person name="Beckwith C.J."/>
            <person name="Beseler K.G."/>
            <person name="Brison A."/>
            <person name="Carone J.V."/>
            <person name="Caskin T.P."/>
            <person name="Diamond M."/>
            <person name="Durham M.E."/>
            <person name="Foxe J.M."/>
            <person name="Go M."/>
            <person name="Henderson B.A."/>
            <person name="Jones I.B."/>
            <person name="McGettigan J.A."/>
            <person name="Micheletti S.J."/>
            <person name="Nasrallah M.E."/>
            <person name="Ortiz D."/>
            <person name="Piller C.R."/>
            <person name="Privatt S.R."/>
            <person name="Schneider S.L."/>
            <person name="Sharp S."/>
            <person name="Smith T.C."/>
            <person name="Stanton J.D."/>
            <person name="Ullery H.E."/>
            <person name="Wilson R.J."/>
            <person name="Serrano M.G."/>
            <person name="Buck G."/>
            <person name="Lee V."/>
            <person name="Wang Y."/>
            <person name="Carvalho R."/>
            <person name="Voegtly L."/>
            <person name="Shi R."/>
            <person name="Duckworth R."/>
            <person name="Johnson A."/>
            <person name="Loviza R."/>
            <person name="Walstead R."/>
            <person name="Shah Z."/>
            <person name="Kiflezghi M."/>
            <person name="Wade K."/>
            <person name="Ball S.L."/>
            <person name="Bradley K.W."/>
            <person name="Asai D.J."/>
            <person name="Bowman C.A."/>
            <person name="Russell D.A."/>
            <person name="Pope W.H."/>
            <person name="Jacobs-Sera D."/>
            <person name="Hendrix R.W."/>
            <person name="Hatfull G.F."/>
        </authorList>
    </citation>
    <scope>NUCLEOTIDE SEQUENCE [LARGE SCALE GENOMIC DNA]</scope>
    <source>
        <strain evidence="2 3">DSM 27648</strain>
    </source>
</reference>
<sequence length="131" mass="13958">MGLIFFVFGLNGFLHFLPQPPMSGPPAAFAGALFATGYMFPLIKGTEVAASILLLSNRFVPLALTLLAPVVVNIFAFHLFLAPSGLVLPIICVALEVFLAWSYRSAFRPMLQAKTAPDAAAAEARVAEAHV</sequence>
<feature type="transmembrane region" description="Helical" evidence="1">
    <location>
        <begin position="28"/>
        <end position="55"/>
    </location>
</feature>
<evidence type="ECO:0000256" key="1">
    <source>
        <dbReference type="SAM" id="Phobius"/>
    </source>
</evidence>
<keyword evidence="3" id="KW-1185">Reference proteome</keyword>
<feature type="transmembrane region" description="Helical" evidence="1">
    <location>
        <begin position="86"/>
        <end position="103"/>
    </location>
</feature>
<dbReference type="EMBL" id="CP012333">
    <property type="protein sequence ID" value="AKU95436.1"/>
    <property type="molecule type" value="Genomic_DNA"/>
</dbReference>
<keyword evidence="1" id="KW-0812">Transmembrane</keyword>
<evidence type="ECO:0000313" key="3">
    <source>
        <dbReference type="Proteomes" id="UP000064967"/>
    </source>
</evidence>
<organism evidence="2 3">
    <name type="scientific">Labilithrix luteola</name>
    <dbReference type="NCBI Taxonomy" id="1391654"/>
    <lineage>
        <taxon>Bacteria</taxon>
        <taxon>Pseudomonadati</taxon>
        <taxon>Myxococcota</taxon>
        <taxon>Polyangia</taxon>
        <taxon>Polyangiales</taxon>
        <taxon>Labilitrichaceae</taxon>
        <taxon>Labilithrix</taxon>
    </lineage>
</organism>
<protein>
    <submittedName>
        <fullName evidence="2">Uncharacterized protein</fullName>
    </submittedName>
</protein>
<evidence type="ECO:0000313" key="2">
    <source>
        <dbReference type="EMBL" id="AKU95436.1"/>
    </source>
</evidence>
<name>A0A0K1PPX8_9BACT</name>
<dbReference type="KEGG" id="llu:AKJ09_02100"/>
<dbReference type="AlphaFoldDB" id="A0A0K1PPX8"/>
<accession>A0A0K1PPX8</accession>
<dbReference type="STRING" id="1391654.AKJ09_02100"/>
<keyword evidence="1" id="KW-0472">Membrane</keyword>
<dbReference type="PATRIC" id="fig|1391654.3.peg.2115"/>